<dbReference type="GO" id="GO:0046084">
    <property type="term" value="P:adenine biosynthetic process"/>
    <property type="evidence" value="ECO:0007669"/>
    <property type="project" value="TreeGrafter"/>
</dbReference>
<dbReference type="Pfam" id="PF00586">
    <property type="entry name" value="AIRS"/>
    <property type="match status" value="1"/>
</dbReference>
<evidence type="ECO:0000256" key="15">
    <source>
        <dbReference type="HAMAP-Rule" id="MF_00741"/>
    </source>
</evidence>
<dbReference type="CDD" id="cd02196">
    <property type="entry name" value="PurM"/>
    <property type="match status" value="1"/>
</dbReference>
<feature type="domain" description="PurM-like C-terminal" evidence="17">
    <location>
        <begin position="182"/>
        <end position="342"/>
    </location>
</feature>
<evidence type="ECO:0000256" key="4">
    <source>
        <dbReference type="ARBA" id="ARBA00013047"/>
    </source>
</evidence>
<evidence type="ECO:0000256" key="11">
    <source>
        <dbReference type="ARBA" id="ARBA00031908"/>
    </source>
</evidence>
<dbReference type="UniPathway" id="UPA00074">
    <property type="reaction ID" value="UER00129"/>
</dbReference>
<dbReference type="Gene3D" id="3.90.650.10">
    <property type="entry name" value="PurM-like C-terminal domain"/>
    <property type="match status" value="1"/>
</dbReference>
<evidence type="ECO:0000256" key="3">
    <source>
        <dbReference type="ARBA" id="ARBA00010280"/>
    </source>
</evidence>
<evidence type="ECO:0000256" key="6">
    <source>
        <dbReference type="ARBA" id="ARBA00022490"/>
    </source>
</evidence>
<evidence type="ECO:0000256" key="9">
    <source>
        <dbReference type="ARBA" id="ARBA00022755"/>
    </source>
</evidence>
<dbReference type="Gene3D" id="3.30.1330.10">
    <property type="entry name" value="PurM-like, N-terminal domain"/>
    <property type="match status" value="1"/>
</dbReference>
<dbReference type="GO" id="GO:0005524">
    <property type="term" value="F:ATP binding"/>
    <property type="evidence" value="ECO:0007669"/>
    <property type="project" value="UniProtKB-KW"/>
</dbReference>
<dbReference type="FunFam" id="3.90.650.10:FF:000011">
    <property type="entry name" value="Phosphoribosylformylglycinamidine cyclo-ligase"/>
    <property type="match status" value="1"/>
</dbReference>
<evidence type="ECO:0000259" key="16">
    <source>
        <dbReference type="Pfam" id="PF00586"/>
    </source>
</evidence>
<dbReference type="AlphaFoldDB" id="A0A269Y1R1"/>
<dbReference type="Pfam" id="PF02769">
    <property type="entry name" value="AIRS_C"/>
    <property type="match status" value="1"/>
</dbReference>
<dbReference type="GO" id="GO:0005829">
    <property type="term" value="C:cytosol"/>
    <property type="evidence" value="ECO:0007669"/>
    <property type="project" value="TreeGrafter"/>
</dbReference>
<dbReference type="OrthoDB" id="9777881at2"/>
<dbReference type="SUPFAM" id="SSF56042">
    <property type="entry name" value="PurM C-terminal domain-like"/>
    <property type="match status" value="1"/>
</dbReference>
<keyword evidence="9 15" id="KW-0658">Purine biosynthesis</keyword>
<comment type="caution">
    <text evidence="18">The sequence shown here is derived from an EMBL/GenBank/DDBJ whole genome shotgun (WGS) entry which is preliminary data.</text>
</comment>
<protein>
    <recommendedName>
        <fullName evidence="5 15">Phosphoribosylformylglycinamidine cyclo-ligase</fullName>
        <ecNumber evidence="4 15">6.3.3.1</ecNumber>
    </recommendedName>
    <alternativeName>
        <fullName evidence="12 15">AIR synthase</fullName>
    </alternativeName>
    <alternativeName>
        <fullName evidence="13 15">AIRS</fullName>
    </alternativeName>
    <alternativeName>
        <fullName evidence="11 15">Phosphoribosyl-aminoimidazole synthetase</fullName>
    </alternativeName>
</protein>
<evidence type="ECO:0000256" key="14">
    <source>
        <dbReference type="ARBA" id="ARBA00049057"/>
    </source>
</evidence>
<dbReference type="EC" id="6.3.3.1" evidence="4 15"/>
<evidence type="ECO:0000313" key="19">
    <source>
        <dbReference type="Proteomes" id="UP000216151"/>
    </source>
</evidence>
<dbReference type="InterPro" id="IPR016188">
    <property type="entry name" value="PurM-like_N"/>
</dbReference>
<evidence type="ECO:0000256" key="5">
    <source>
        <dbReference type="ARBA" id="ARBA00020367"/>
    </source>
</evidence>
<comment type="similarity">
    <text evidence="3 15">Belongs to the AIR synthase family.</text>
</comment>
<dbReference type="GO" id="GO:0004641">
    <property type="term" value="F:phosphoribosylformylglycinamidine cyclo-ligase activity"/>
    <property type="evidence" value="ECO:0007669"/>
    <property type="project" value="UniProtKB-UniRule"/>
</dbReference>
<accession>A0A269Y1R1</accession>
<dbReference type="GeneID" id="91558254"/>
<evidence type="ECO:0000259" key="17">
    <source>
        <dbReference type="Pfam" id="PF02769"/>
    </source>
</evidence>
<evidence type="ECO:0000256" key="12">
    <source>
        <dbReference type="ARBA" id="ARBA00032931"/>
    </source>
</evidence>
<evidence type="ECO:0000256" key="2">
    <source>
        <dbReference type="ARBA" id="ARBA00004686"/>
    </source>
</evidence>
<evidence type="ECO:0000256" key="13">
    <source>
        <dbReference type="ARBA" id="ARBA00033093"/>
    </source>
</evidence>
<dbReference type="FunFam" id="3.30.1330.10:FF:000001">
    <property type="entry name" value="Phosphoribosylformylglycinamidine cyclo-ligase"/>
    <property type="match status" value="1"/>
</dbReference>
<dbReference type="PANTHER" id="PTHR10520:SF12">
    <property type="entry name" value="TRIFUNCTIONAL PURINE BIOSYNTHETIC PROTEIN ADENOSINE-3"/>
    <property type="match status" value="1"/>
</dbReference>
<reference evidence="18 19" key="1">
    <citation type="submission" date="2017-04" db="EMBL/GenBank/DDBJ databases">
        <title>Kefir bacterial isolates.</title>
        <authorList>
            <person name="Kim Y."/>
            <person name="Blasche S."/>
            <person name="Patil K.R."/>
        </authorList>
    </citation>
    <scope>NUCLEOTIDE SEQUENCE [LARGE SCALE GENOMIC DNA]</scope>
    <source>
        <strain evidence="18 19">KR</strain>
    </source>
</reference>
<dbReference type="InterPro" id="IPR010918">
    <property type="entry name" value="PurM-like_C_dom"/>
</dbReference>
<gene>
    <name evidence="15" type="primary">purM</name>
    <name evidence="18" type="ORF">B8X00_01895</name>
</gene>
<dbReference type="PANTHER" id="PTHR10520">
    <property type="entry name" value="TRIFUNCTIONAL PURINE BIOSYNTHETIC PROTEIN ADENOSINE-3-RELATED"/>
    <property type="match status" value="1"/>
</dbReference>
<comment type="subcellular location">
    <subcellularLocation>
        <location evidence="1 15">Cytoplasm</location>
    </subcellularLocation>
</comment>
<keyword evidence="7 15" id="KW-0436">Ligase</keyword>
<feature type="domain" description="PurM-like N-terminal" evidence="16">
    <location>
        <begin position="64"/>
        <end position="169"/>
    </location>
</feature>
<dbReference type="Proteomes" id="UP000216151">
    <property type="component" value="Unassembled WGS sequence"/>
</dbReference>
<keyword evidence="10 15" id="KW-0067">ATP-binding</keyword>
<sequence length="360" mass="37103">MTSSPSTPSSGLTYRDSGVDIEAGEALVDAIRPAAKATDRPGTMGGLGGFGALFDLKAAGFTDPVLVSCTDGVGTKLTVAIDNDLHETVGIDLVAMCVNDLIVQGAEPLFFLDYFATGRLSVASAAKVVRGIAKGCEHSGCALVGGETAEMPGMYADGHYDLAGFSVGAAERSALLPAGIAAGDTLIALPSSGVHSNGFSLVRRIVADAHLTWTDPAAFAPGRTLGEAFLEPTRLYVRPVLALHKAGLLHGAAHITGGGLPGNLPRVLPDGLDAVIDQAWPMPAVFKWLARTGNVDSAEMLRVFNCGIGMILITPEPDKVLAMLAEAGEEAFRIGSIAAAQSPDAKPDLKMQATPDFRAA</sequence>
<evidence type="ECO:0000256" key="1">
    <source>
        <dbReference type="ARBA" id="ARBA00004496"/>
    </source>
</evidence>
<name>A0A269Y1R1_9PROT</name>
<keyword evidence="6 15" id="KW-0963">Cytoplasm</keyword>
<comment type="catalytic activity">
    <reaction evidence="14 15">
        <text>2-formamido-N(1)-(5-O-phospho-beta-D-ribosyl)acetamidine + ATP = 5-amino-1-(5-phospho-beta-D-ribosyl)imidazole + ADP + phosphate + H(+)</text>
        <dbReference type="Rhea" id="RHEA:23032"/>
        <dbReference type="ChEBI" id="CHEBI:15378"/>
        <dbReference type="ChEBI" id="CHEBI:30616"/>
        <dbReference type="ChEBI" id="CHEBI:43474"/>
        <dbReference type="ChEBI" id="CHEBI:137981"/>
        <dbReference type="ChEBI" id="CHEBI:147287"/>
        <dbReference type="ChEBI" id="CHEBI:456216"/>
        <dbReference type="EC" id="6.3.3.1"/>
    </reaction>
</comment>
<dbReference type="InterPro" id="IPR004733">
    <property type="entry name" value="PurM_cligase"/>
</dbReference>
<dbReference type="NCBIfam" id="TIGR00878">
    <property type="entry name" value="purM"/>
    <property type="match status" value="1"/>
</dbReference>
<evidence type="ECO:0000256" key="8">
    <source>
        <dbReference type="ARBA" id="ARBA00022741"/>
    </source>
</evidence>
<proteinExistence type="inferred from homology"/>
<comment type="pathway">
    <text evidence="2 15">Purine metabolism; IMP biosynthesis via de novo pathway; 5-amino-1-(5-phospho-D-ribosyl)imidazole from N(2)-formyl-N(1)-(5-phospho-D-ribosyl)glycinamide: step 2/2.</text>
</comment>
<dbReference type="RefSeq" id="WP_086645340.1">
    <property type="nucleotide sequence ID" value="NZ_JAKVNI010000001.1"/>
</dbReference>
<keyword evidence="19" id="KW-1185">Reference proteome</keyword>
<dbReference type="HAMAP" id="MF_00741">
    <property type="entry name" value="AIRS"/>
    <property type="match status" value="1"/>
</dbReference>
<dbReference type="GO" id="GO:0006189">
    <property type="term" value="P:'de novo' IMP biosynthetic process"/>
    <property type="evidence" value="ECO:0007669"/>
    <property type="project" value="UniProtKB-UniRule"/>
</dbReference>
<dbReference type="EMBL" id="NCXK01000001">
    <property type="protein sequence ID" value="PAK79474.1"/>
    <property type="molecule type" value="Genomic_DNA"/>
</dbReference>
<dbReference type="GO" id="GO:0004637">
    <property type="term" value="F:phosphoribosylamine-glycine ligase activity"/>
    <property type="evidence" value="ECO:0007669"/>
    <property type="project" value="TreeGrafter"/>
</dbReference>
<keyword evidence="8 15" id="KW-0547">Nucleotide-binding</keyword>
<dbReference type="InterPro" id="IPR036921">
    <property type="entry name" value="PurM-like_N_sf"/>
</dbReference>
<evidence type="ECO:0000313" key="18">
    <source>
        <dbReference type="EMBL" id="PAK79474.1"/>
    </source>
</evidence>
<evidence type="ECO:0000256" key="7">
    <source>
        <dbReference type="ARBA" id="ARBA00022598"/>
    </source>
</evidence>
<dbReference type="SUPFAM" id="SSF55326">
    <property type="entry name" value="PurM N-terminal domain-like"/>
    <property type="match status" value="1"/>
</dbReference>
<dbReference type="InterPro" id="IPR036676">
    <property type="entry name" value="PurM-like_C_sf"/>
</dbReference>
<evidence type="ECO:0000256" key="10">
    <source>
        <dbReference type="ARBA" id="ARBA00022840"/>
    </source>
</evidence>
<organism evidence="18 19">
    <name type="scientific">Acetobacter fabarum</name>
    <dbReference type="NCBI Taxonomy" id="483199"/>
    <lineage>
        <taxon>Bacteria</taxon>
        <taxon>Pseudomonadati</taxon>
        <taxon>Pseudomonadota</taxon>
        <taxon>Alphaproteobacteria</taxon>
        <taxon>Acetobacterales</taxon>
        <taxon>Acetobacteraceae</taxon>
        <taxon>Acetobacter</taxon>
    </lineage>
</organism>